<dbReference type="InterPro" id="IPR001173">
    <property type="entry name" value="Glyco_trans_2-like"/>
</dbReference>
<protein>
    <submittedName>
        <fullName evidence="2">Glycosyltransferase family 2 protein</fullName>
    </submittedName>
</protein>
<dbReference type="PANTHER" id="PTHR22916">
    <property type="entry name" value="GLYCOSYLTRANSFERASE"/>
    <property type="match status" value="1"/>
</dbReference>
<feature type="domain" description="Glycosyltransferase 2-like" evidence="1">
    <location>
        <begin position="7"/>
        <end position="118"/>
    </location>
</feature>
<reference evidence="2 3" key="1">
    <citation type="journal article" date="2021" name="ISME Commun">
        <title>Automated analysis of genomic sequences facilitates high-throughput and comprehensive description of bacteria.</title>
        <authorList>
            <person name="Hitch T.C.A."/>
        </authorList>
    </citation>
    <scope>NUCLEOTIDE SEQUENCE [LARGE SCALE GENOMIC DNA]</scope>
    <source>
        <strain evidence="2 3">Sanger_29</strain>
    </source>
</reference>
<dbReference type="SUPFAM" id="SSF53448">
    <property type="entry name" value="Nucleotide-diphospho-sugar transferases"/>
    <property type="match status" value="1"/>
</dbReference>
<dbReference type="EMBL" id="JAOQKE010000026">
    <property type="protein sequence ID" value="MCU6726483.1"/>
    <property type="molecule type" value="Genomic_DNA"/>
</dbReference>
<evidence type="ECO:0000259" key="1">
    <source>
        <dbReference type="Pfam" id="PF00535"/>
    </source>
</evidence>
<dbReference type="PANTHER" id="PTHR22916:SF3">
    <property type="entry name" value="UDP-GLCNAC:BETAGAL BETA-1,3-N-ACETYLGLUCOSAMINYLTRANSFERASE-LIKE PROTEIN 1"/>
    <property type="match status" value="1"/>
</dbReference>
<dbReference type="CDD" id="cd00761">
    <property type="entry name" value="Glyco_tranf_GTA_type"/>
    <property type="match status" value="1"/>
</dbReference>
<keyword evidence="3" id="KW-1185">Reference proteome</keyword>
<accession>A0ABT2SR07</accession>
<evidence type="ECO:0000313" key="3">
    <source>
        <dbReference type="Proteomes" id="UP001652338"/>
    </source>
</evidence>
<dbReference type="Gene3D" id="3.90.550.10">
    <property type="entry name" value="Spore Coat Polysaccharide Biosynthesis Protein SpsA, Chain A"/>
    <property type="match status" value="1"/>
</dbReference>
<dbReference type="Proteomes" id="UP001652338">
    <property type="component" value="Unassembled WGS sequence"/>
</dbReference>
<sequence>MISHTFAVCAYGESPYLEKSIRSVVHQSVRSRVIVCTSTPCAYIENLAKKYQLPYYVRDGKSSLQADWNFAYNQAGTEYVTITHQDDIYHKDYLKYMDQYLEKYPNTLIAMTDYRIINQHQEVRWDVSLLIKQIMKLPLRVPFLADQRWVKLGVQSLGNGICCPSVCYHRTMLGESIFQSGYHYALDWEMFVEIAKEKGRFTYIPKNLFYYRIHDGATTKTCLKNQEKTQEELEMFAKFWPKPVVKLLMHFYKIGYKSYEK</sequence>
<dbReference type="InterPro" id="IPR029044">
    <property type="entry name" value="Nucleotide-diphossugar_trans"/>
</dbReference>
<dbReference type="Pfam" id="PF00535">
    <property type="entry name" value="Glycos_transf_2"/>
    <property type="match status" value="1"/>
</dbReference>
<proteinExistence type="predicted"/>
<evidence type="ECO:0000313" key="2">
    <source>
        <dbReference type="EMBL" id="MCU6726483.1"/>
    </source>
</evidence>
<dbReference type="RefSeq" id="WP_262655733.1">
    <property type="nucleotide sequence ID" value="NZ_JAOQKE010000026.1"/>
</dbReference>
<name>A0ABT2SR07_9FIRM</name>
<comment type="caution">
    <text evidence="2">The sequence shown here is derived from an EMBL/GenBank/DDBJ whole genome shotgun (WGS) entry which is preliminary data.</text>
</comment>
<gene>
    <name evidence="2" type="ORF">OCV47_14325</name>
</gene>
<organism evidence="2 3">
    <name type="scientific">Muricoprocola aceti</name>
    <dbReference type="NCBI Taxonomy" id="2981772"/>
    <lineage>
        <taxon>Bacteria</taxon>
        <taxon>Bacillati</taxon>
        <taxon>Bacillota</taxon>
        <taxon>Clostridia</taxon>
        <taxon>Lachnospirales</taxon>
        <taxon>Lachnospiraceae</taxon>
        <taxon>Muricoprocola</taxon>
    </lineage>
</organism>